<accession>A0ABV6TZP2</accession>
<keyword evidence="1" id="KW-1133">Transmembrane helix</keyword>
<proteinExistence type="predicted"/>
<evidence type="ECO:0000313" key="3">
    <source>
        <dbReference type="EMBL" id="MFC0861677.1"/>
    </source>
</evidence>
<keyword evidence="1" id="KW-0472">Membrane</keyword>
<dbReference type="RefSeq" id="WP_394299904.1">
    <property type="nucleotide sequence ID" value="NZ_JBHMQT010000006.1"/>
</dbReference>
<evidence type="ECO:0000256" key="1">
    <source>
        <dbReference type="SAM" id="Phobius"/>
    </source>
</evidence>
<comment type="caution">
    <text evidence="3">The sequence shown here is derived from an EMBL/GenBank/DDBJ whole genome shotgun (WGS) entry which is preliminary data.</text>
</comment>
<feature type="domain" description="Putative Flp pilus-assembly TadG-like N-terminal" evidence="2">
    <location>
        <begin position="7"/>
        <end position="52"/>
    </location>
</feature>
<evidence type="ECO:0000313" key="4">
    <source>
        <dbReference type="Proteomes" id="UP001589870"/>
    </source>
</evidence>
<sequence>MPDRDRGSISGFVVVLMLATLVCLGLVVDGGQKIRAYREAYAVAEEAARAGAGVVDVDRAYAQGGRFEIDTSQALTAARAYLASSGNRGSVAMGGGRTLRVTVKVSRPTALLSLIGVGEVTATASASARMLQGIEQGE</sequence>
<dbReference type="Pfam" id="PF13400">
    <property type="entry name" value="Tad"/>
    <property type="match status" value="1"/>
</dbReference>
<evidence type="ECO:0000259" key="2">
    <source>
        <dbReference type="Pfam" id="PF13400"/>
    </source>
</evidence>
<reference evidence="3 4" key="1">
    <citation type="submission" date="2024-09" db="EMBL/GenBank/DDBJ databases">
        <authorList>
            <person name="Sun Q."/>
            <person name="Mori K."/>
        </authorList>
    </citation>
    <scope>NUCLEOTIDE SEQUENCE [LARGE SCALE GENOMIC DNA]</scope>
    <source>
        <strain evidence="3 4">TBRC 1851</strain>
    </source>
</reference>
<organism evidence="3 4">
    <name type="scientific">Sphaerimonospora cavernae</name>
    <dbReference type="NCBI Taxonomy" id="1740611"/>
    <lineage>
        <taxon>Bacteria</taxon>
        <taxon>Bacillati</taxon>
        <taxon>Actinomycetota</taxon>
        <taxon>Actinomycetes</taxon>
        <taxon>Streptosporangiales</taxon>
        <taxon>Streptosporangiaceae</taxon>
        <taxon>Sphaerimonospora</taxon>
    </lineage>
</organism>
<dbReference type="Proteomes" id="UP001589870">
    <property type="component" value="Unassembled WGS sequence"/>
</dbReference>
<feature type="transmembrane region" description="Helical" evidence="1">
    <location>
        <begin position="6"/>
        <end position="28"/>
    </location>
</feature>
<gene>
    <name evidence="3" type="ORF">ACFHYQ_05125</name>
</gene>
<dbReference type="EMBL" id="JBHMQT010000006">
    <property type="protein sequence ID" value="MFC0861677.1"/>
    <property type="molecule type" value="Genomic_DNA"/>
</dbReference>
<keyword evidence="1" id="KW-0812">Transmembrane</keyword>
<name>A0ABV6TZP2_9ACTN</name>
<dbReference type="InterPro" id="IPR028087">
    <property type="entry name" value="Tad_N"/>
</dbReference>
<protein>
    <submittedName>
        <fullName evidence="3">Pilus assembly protein TadG-related protein</fullName>
    </submittedName>
</protein>
<keyword evidence="4" id="KW-1185">Reference proteome</keyword>